<evidence type="ECO:0000313" key="2">
    <source>
        <dbReference type="Proteomes" id="UP000190328"/>
    </source>
</evidence>
<protein>
    <submittedName>
        <fullName evidence="1">Uncharacterized protein</fullName>
    </submittedName>
</protein>
<accession>A0A1T4R5K5</accession>
<proteinExistence type="predicted"/>
<dbReference type="EMBL" id="FUXI01000039">
    <property type="protein sequence ID" value="SKA11344.1"/>
    <property type="molecule type" value="Genomic_DNA"/>
</dbReference>
<name>A0A1T4R5K5_9ENTE</name>
<organism evidence="1 2">
    <name type="scientific">Pilibacter termitis</name>
    <dbReference type="NCBI Taxonomy" id="263852"/>
    <lineage>
        <taxon>Bacteria</taxon>
        <taxon>Bacillati</taxon>
        <taxon>Bacillota</taxon>
        <taxon>Bacilli</taxon>
        <taxon>Lactobacillales</taxon>
        <taxon>Enterococcaceae</taxon>
        <taxon>Pilibacter</taxon>
    </lineage>
</organism>
<dbReference type="AlphaFoldDB" id="A0A1T4R5K5"/>
<dbReference type="Proteomes" id="UP000190328">
    <property type="component" value="Unassembled WGS sequence"/>
</dbReference>
<gene>
    <name evidence="1" type="ORF">SAMN02745116_02447</name>
</gene>
<sequence length="44" mass="5002">MIGNVGVGKKGKVCYNRKGLDYYQVEVDYGRIELYNTRDSKSAI</sequence>
<reference evidence="1 2" key="1">
    <citation type="submission" date="2017-02" db="EMBL/GenBank/DDBJ databases">
        <authorList>
            <person name="Peterson S.W."/>
        </authorList>
    </citation>
    <scope>NUCLEOTIDE SEQUENCE [LARGE SCALE GENOMIC DNA]</scope>
    <source>
        <strain evidence="1 2">ATCC BAA-1030</strain>
    </source>
</reference>
<evidence type="ECO:0000313" key="1">
    <source>
        <dbReference type="EMBL" id="SKA11344.1"/>
    </source>
</evidence>
<dbReference type="RefSeq" id="WP_268802127.1">
    <property type="nucleotide sequence ID" value="NZ_FUXI01000039.1"/>
</dbReference>
<keyword evidence="2" id="KW-1185">Reference proteome</keyword>